<dbReference type="InterPro" id="IPR005122">
    <property type="entry name" value="Uracil-DNA_glycosylase-like"/>
</dbReference>
<proteinExistence type="predicted"/>
<evidence type="ECO:0000313" key="2">
    <source>
        <dbReference type="EMBL" id="KXB07986.1"/>
    </source>
</evidence>
<dbReference type="Pfam" id="PF03167">
    <property type="entry name" value="UDG"/>
    <property type="match status" value="1"/>
</dbReference>
<accession>A0A133VNG5</accession>
<evidence type="ECO:0000259" key="1">
    <source>
        <dbReference type="Pfam" id="PF03167"/>
    </source>
</evidence>
<dbReference type="Gene3D" id="3.40.470.10">
    <property type="entry name" value="Uracil-DNA glycosylase-like domain"/>
    <property type="match status" value="1"/>
</dbReference>
<organism evidence="2 3">
    <name type="scientific">candidate division MSBL1 archaeon SCGC-AAA385D11</name>
    <dbReference type="NCBI Taxonomy" id="1698286"/>
    <lineage>
        <taxon>Archaea</taxon>
        <taxon>Methanobacteriati</taxon>
        <taxon>Methanobacteriota</taxon>
        <taxon>candidate division MSBL1</taxon>
    </lineage>
</organism>
<dbReference type="SUPFAM" id="SSF52141">
    <property type="entry name" value="Uracil-DNA glycosylase-like"/>
    <property type="match status" value="1"/>
</dbReference>
<keyword evidence="3" id="KW-1185">Reference proteome</keyword>
<comment type="caution">
    <text evidence="2">The sequence shown here is derived from an EMBL/GenBank/DDBJ whole genome shotgun (WGS) entry which is preliminary data.</text>
</comment>
<dbReference type="AlphaFoldDB" id="A0A133VNG5"/>
<feature type="domain" description="Uracil-DNA glycosylase-like" evidence="1">
    <location>
        <begin position="86"/>
        <end position="172"/>
    </location>
</feature>
<sequence length="213" mass="25181">MFQNKRKLKSLLKEMWECSECSDSERESEKSYGQINVDLSETWAKNFKRSTFLKGPWIFPPYKVQNDKGEMKLVRGFFGKGGDKGIMFIAERPSTGKFPDKRCRMFYELLAKNNLHDAHLTDFVKCRGLVREGVKKVKENCFERILKREIEIVAPKIVIPIGNEAERLCKQYLVEDILEEKKLKEKIIHYAYRFDSKENVKKEIQGRLEKFRD</sequence>
<dbReference type="InterPro" id="IPR036895">
    <property type="entry name" value="Uracil-DNA_glycosylase-like_sf"/>
</dbReference>
<name>A0A133VNG5_9EURY</name>
<evidence type="ECO:0000313" key="3">
    <source>
        <dbReference type="Proteomes" id="UP000070256"/>
    </source>
</evidence>
<protein>
    <recommendedName>
        <fullName evidence="1">Uracil-DNA glycosylase-like domain-containing protein</fullName>
    </recommendedName>
</protein>
<dbReference type="EMBL" id="LHYK01000018">
    <property type="protein sequence ID" value="KXB07986.1"/>
    <property type="molecule type" value="Genomic_DNA"/>
</dbReference>
<reference evidence="2 3" key="1">
    <citation type="journal article" date="2016" name="Sci. Rep.">
        <title>Metabolic traits of an uncultured archaeal lineage -MSBL1- from brine pools of the Red Sea.</title>
        <authorList>
            <person name="Mwirichia R."/>
            <person name="Alam I."/>
            <person name="Rashid M."/>
            <person name="Vinu M."/>
            <person name="Ba-Alawi W."/>
            <person name="Anthony Kamau A."/>
            <person name="Kamanda Ngugi D."/>
            <person name="Goker M."/>
            <person name="Klenk H.P."/>
            <person name="Bajic V."/>
            <person name="Stingl U."/>
        </authorList>
    </citation>
    <scope>NUCLEOTIDE SEQUENCE [LARGE SCALE GENOMIC DNA]</scope>
    <source>
        <strain evidence="2">SCGC-AAA385D11</strain>
    </source>
</reference>
<dbReference type="Proteomes" id="UP000070256">
    <property type="component" value="Unassembled WGS sequence"/>
</dbReference>
<gene>
    <name evidence="2" type="ORF">AKJ58_01225</name>
</gene>